<proteinExistence type="predicted"/>
<sequence>MNTTILHLFAISSLSSPSFQLTHQSVPIHFTLSNSFFSHSFNSFLNTPRSSKYSLIFTNSKFSNFLNTVIDTDGSSISQPELLESQPILSTYVTSKNKFTVRSCTFVNCTSKISGGALVIARNCHESNVNWCTFLNCSCNYHGGAIYSESSRFWSSYCCFSLCNCTNSSYGASIYSKTDGEVSLIFSSFFQSPINYPTPVENGVLYLKGGNQRLNNQNYSMNYGTLFGGPVSEDSAALVIRAITLFDQIAGSMMGFYSVKEKHEISMGNIVNCSCLYGVFRLENTQLVISEFVFLNNDANLTTTHFLKPSSTIPIGESALLLNQCVFNQPNIRDGDLKVIKRYCLFNRTQRTSLRLQMMNTEICEGVPFTINILPLIYILGGITALSILLAICFKKFESKQKEQ</sequence>
<evidence type="ECO:0000256" key="1">
    <source>
        <dbReference type="SAM" id="Phobius"/>
    </source>
</evidence>
<keyword evidence="1" id="KW-0812">Transmembrane</keyword>
<accession>A0ABR2LAA6</accession>
<gene>
    <name evidence="2" type="ORF">M9Y10_002623</name>
</gene>
<reference evidence="2 3" key="1">
    <citation type="submission" date="2024-04" db="EMBL/GenBank/DDBJ databases">
        <title>Tritrichomonas musculus Genome.</title>
        <authorList>
            <person name="Alves-Ferreira E."/>
            <person name="Grigg M."/>
            <person name="Lorenzi H."/>
            <person name="Galac M."/>
        </authorList>
    </citation>
    <scope>NUCLEOTIDE SEQUENCE [LARGE SCALE GENOMIC DNA]</scope>
    <source>
        <strain evidence="2 3">EAF2021</strain>
    </source>
</reference>
<name>A0ABR2LAA6_9EUKA</name>
<keyword evidence="1" id="KW-0472">Membrane</keyword>
<dbReference type="EMBL" id="JAPFFF010000001">
    <property type="protein sequence ID" value="KAK8900300.1"/>
    <property type="molecule type" value="Genomic_DNA"/>
</dbReference>
<feature type="transmembrane region" description="Helical" evidence="1">
    <location>
        <begin position="373"/>
        <end position="394"/>
    </location>
</feature>
<evidence type="ECO:0000313" key="2">
    <source>
        <dbReference type="EMBL" id="KAK8900300.1"/>
    </source>
</evidence>
<protein>
    <recommendedName>
        <fullName evidence="4">Transmembrane protein</fullName>
    </recommendedName>
</protein>
<dbReference type="Proteomes" id="UP001470230">
    <property type="component" value="Unassembled WGS sequence"/>
</dbReference>
<keyword evidence="3" id="KW-1185">Reference proteome</keyword>
<comment type="caution">
    <text evidence="2">The sequence shown here is derived from an EMBL/GenBank/DDBJ whole genome shotgun (WGS) entry which is preliminary data.</text>
</comment>
<evidence type="ECO:0008006" key="4">
    <source>
        <dbReference type="Google" id="ProtNLM"/>
    </source>
</evidence>
<keyword evidence="1" id="KW-1133">Transmembrane helix</keyword>
<evidence type="ECO:0000313" key="3">
    <source>
        <dbReference type="Proteomes" id="UP001470230"/>
    </source>
</evidence>
<organism evidence="2 3">
    <name type="scientific">Tritrichomonas musculus</name>
    <dbReference type="NCBI Taxonomy" id="1915356"/>
    <lineage>
        <taxon>Eukaryota</taxon>
        <taxon>Metamonada</taxon>
        <taxon>Parabasalia</taxon>
        <taxon>Tritrichomonadida</taxon>
        <taxon>Tritrichomonadidae</taxon>
        <taxon>Tritrichomonas</taxon>
    </lineage>
</organism>